<dbReference type="Pfam" id="PF25917">
    <property type="entry name" value="BSH_RND"/>
    <property type="match status" value="1"/>
</dbReference>
<keyword evidence="7" id="KW-1185">Reference proteome</keyword>
<evidence type="ECO:0000256" key="1">
    <source>
        <dbReference type="ARBA" id="ARBA00009477"/>
    </source>
</evidence>
<proteinExistence type="inferred from homology"/>
<evidence type="ECO:0000259" key="3">
    <source>
        <dbReference type="Pfam" id="PF25917"/>
    </source>
</evidence>
<evidence type="ECO:0000313" key="6">
    <source>
        <dbReference type="EMBL" id="SHF85916.1"/>
    </source>
</evidence>
<dbReference type="STRING" id="288992.SAMN04488522_103916"/>
<dbReference type="InterPro" id="IPR006143">
    <property type="entry name" value="RND_pump_MFP"/>
</dbReference>
<dbReference type="NCBIfam" id="TIGR01730">
    <property type="entry name" value="RND_mfp"/>
    <property type="match status" value="1"/>
</dbReference>
<dbReference type="GO" id="GO:0015562">
    <property type="term" value="F:efflux transmembrane transporter activity"/>
    <property type="evidence" value="ECO:0007669"/>
    <property type="project" value="TreeGrafter"/>
</dbReference>
<keyword evidence="2" id="KW-0175">Coiled coil</keyword>
<evidence type="ECO:0000259" key="4">
    <source>
        <dbReference type="Pfam" id="PF25954"/>
    </source>
</evidence>
<dbReference type="PANTHER" id="PTHR30469">
    <property type="entry name" value="MULTIDRUG RESISTANCE PROTEIN MDTA"/>
    <property type="match status" value="1"/>
</dbReference>
<evidence type="ECO:0000313" key="7">
    <source>
        <dbReference type="Proteomes" id="UP000184287"/>
    </source>
</evidence>
<evidence type="ECO:0000259" key="5">
    <source>
        <dbReference type="Pfam" id="PF25989"/>
    </source>
</evidence>
<comment type="similarity">
    <text evidence="1">Belongs to the membrane fusion protein (MFP) (TC 8.A.1) family.</text>
</comment>
<dbReference type="Gene3D" id="2.40.420.20">
    <property type="match status" value="1"/>
</dbReference>
<organism evidence="6 7">
    <name type="scientific">Pedobacter caeni</name>
    <dbReference type="NCBI Taxonomy" id="288992"/>
    <lineage>
        <taxon>Bacteria</taxon>
        <taxon>Pseudomonadati</taxon>
        <taxon>Bacteroidota</taxon>
        <taxon>Sphingobacteriia</taxon>
        <taxon>Sphingobacteriales</taxon>
        <taxon>Sphingobacteriaceae</taxon>
        <taxon>Pedobacter</taxon>
    </lineage>
</organism>
<dbReference type="InterPro" id="IPR058637">
    <property type="entry name" value="YknX-like_C"/>
</dbReference>
<sequence>MPAKFTPVKTTIYSTIIHQIMLKDTNKLKAIFLPVLCSILLIACNENKEKAQKPAAAAGADVSKLQVDVIVVSEESLNQEEVIVGTMAPYREVAIVSEIAQKIVQVAFQDGGNVSKGQLLYKLNDADLKARLKGLNSELKLARLNEQRISNLLKTETVNQQQYDETVVKLQALEAQREQLQVELNKTEIRAPFSGKIGISNLDPGAFVSPGTALVSLQDQATVKINFSVPEKYLPLVKTGSKINFTTALSDQQQTASIQATEPGLNAQNRALKVQASAGNPEGKFRAGLSVKIHFQTSAKNAKAINLPTEALIPSGEGYSVFVVENGLAKSKPVSIGNRTETSAIITSGLNNGDSVIVSNLLRLGDGMPVQAVATK</sequence>
<dbReference type="PANTHER" id="PTHR30469:SF36">
    <property type="entry name" value="BLL3903 PROTEIN"/>
    <property type="match status" value="1"/>
</dbReference>
<protein>
    <submittedName>
        <fullName evidence="6">Membrane fusion protein, multidrug efflux system</fullName>
    </submittedName>
</protein>
<dbReference type="SUPFAM" id="SSF111369">
    <property type="entry name" value="HlyD-like secretion proteins"/>
    <property type="match status" value="1"/>
</dbReference>
<feature type="domain" description="YknX-like C-terminal permuted SH3-like" evidence="5">
    <location>
        <begin position="304"/>
        <end position="371"/>
    </location>
</feature>
<dbReference type="Gene3D" id="2.40.50.100">
    <property type="match status" value="1"/>
</dbReference>
<dbReference type="Pfam" id="PF25989">
    <property type="entry name" value="YknX_C"/>
    <property type="match status" value="1"/>
</dbReference>
<dbReference type="GO" id="GO:1990281">
    <property type="term" value="C:efflux pump complex"/>
    <property type="evidence" value="ECO:0007669"/>
    <property type="project" value="TreeGrafter"/>
</dbReference>
<dbReference type="Gene3D" id="1.10.287.470">
    <property type="entry name" value="Helix hairpin bin"/>
    <property type="match status" value="1"/>
</dbReference>
<dbReference type="InterPro" id="IPR058625">
    <property type="entry name" value="MdtA-like_BSH"/>
</dbReference>
<feature type="domain" description="CusB-like beta-barrel" evidence="4">
    <location>
        <begin position="225"/>
        <end position="298"/>
    </location>
</feature>
<feature type="domain" description="Multidrug resistance protein MdtA-like barrel-sandwich hybrid" evidence="3">
    <location>
        <begin position="92"/>
        <end position="214"/>
    </location>
</feature>
<reference evidence="7" key="1">
    <citation type="submission" date="2016-11" db="EMBL/GenBank/DDBJ databases">
        <authorList>
            <person name="Varghese N."/>
            <person name="Submissions S."/>
        </authorList>
    </citation>
    <scope>NUCLEOTIDE SEQUENCE [LARGE SCALE GENOMIC DNA]</scope>
    <source>
        <strain evidence="7">DSM 16990</strain>
    </source>
</reference>
<gene>
    <name evidence="6" type="ORF">SAMN04488522_103916</name>
</gene>
<feature type="coiled-coil region" evidence="2">
    <location>
        <begin position="163"/>
        <end position="190"/>
    </location>
</feature>
<evidence type="ECO:0000256" key="2">
    <source>
        <dbReference type="SAM" id="Coils"/>
    </source>
</evidence>
<accession>A0A1M5F344</accession>
<dbReference type="EMBL" id="FQUQ01000003">
    <property type="protein sequence ID" value="SHF85916.1"/>
    <property type="molecule type" value="Genomic_DNA"/>
</dbReference>
<dbReference type="AlphaFoldDB" id="A0A1M5F344"/>
<dbReference type="Pfam" id="PF25954">
    <property type="entry name" value="Beta-barrel_RND_2"/>
    <property type="match status" value="1"/>
</dbReference>
<name>A0A1M5F344_9SPHI</name>
<dbReference type="InterPro" id="IPR058792">
    <property type="entry name" value="Beta-barrel_RND_2"/>
</dbReference>
<dbReference type="Gene3D" id="2.40.30.170">
    <property type="match status" value="1"/>
</dbReference>
<dbReference type="Proteomes" id="UP000184287">
    <property type="component" value="Unassembled WGS sequence"/>
</dbReference>